<evidence type="ECO:0008006" key="5">
    <source>
        <dbReference type="Google" id="ProtNLM"/>
    </source>
</evidence>
<accession>A0A7X0PDV0</accession>
<feature type="transmembrane region" description="Helical" evidence="1">
    <location>
        <begin position="60"/>
        <end position="88"/>
    </location>
</feature>
<comment type="caution">
    <text evidence="3">The sequence shown here is derived from an EMBL/GenBank/DDBJ whole genome shotgun (WGS) entry which is preliminary data.</text>
</comment>
<feature type="chain" id="PRO_5030719797" description="DUF3325 domain-containing protein" evidence="2">
    <location>
        <begin position="25"/>
        <end position="118"/>
    </location>
</feature>
<dbReference type="RefSeq" id="WP_184857714.1">
    <property type="nucleotide sequence ID" value="NZ_JACHLK010000004.1"/>
</dbReference>
<reference evidence="3 4" key="1">
    <citation type="submission" date="2020-08" db="EMBL/GenBank/DDBJ databases">
        <title>Functional genomics of gut bacteria from endangered species of beetles.</title>
        <authorList>
            <person name="Carlos-Shanley C."/>
        </authorList>
    </citation>
    <scope>NUCLEOTIDE SEQUENCE [LARGE SCALE GENOMIC DNA]</scope>
    <source>
        <strain evidence="3 4">S00198</strain>
    </source>
</reference>
<dbReference type="Proteomes" id="UP000575083">
    <property type="component" value="Unassembled WGS sequence"/>
</dbReference>
<keyword evidence="4" id="KW-1185">Reference proteome</keyword>
<evidence type="ECO:0000313" key="4">
    <source>
        <dbReference type="Proteomes" id="UP000575083"/>
    </source>
</evidence>
<dbReference type="EMBL" id="JACHLK010000004">
    <property type="protein sequence ID" value="MBB6560090.1"/>
    <property type="molecule type" value="Genomic_DNA"/>
</dbReference>
<evidence type="ECO:0000256" key="1">
    <source>
        <dbReference type="SAM" id="Phobius"/>
    </source>
</evidence>
<organism evidence="3 4">
    <name type="scientific">Acidovorax soli</name>
    <dbReference type="NCBI Taxonomy" id="592050"/>
    <lineage>
        <taxon>Bacteria</taxon>
        <taxon>Pseudomonadati</taxon>
        <taxon>Pseudomonadota</taxon>
        <taxon>Betaproteobacteria</taxon>
        <taxon>Burkholderiales</taxon>
        <taxon>Comamonadaceae</taxon>
        <taxon>Acidovorax</taxon>
    </lineage>
</organism>
<evidence type="ECO:0000313" key="3">
    <source>
        <dbReference type="EMBL" id="MBB6560090.1"/>
    </source>
</evidence>
<evidence type="ECO:0000256" key="2">
    <source>
        <dbReference type="SAM" id="SignalP"/>
    </source>
</evidence>
<keyword evidence="2" id="KW-0732">Signal</keyword>
<sequence length="118" mass="11988">MTDTLALACAAAACLLALVHWAQATDTRAWGDAQAGPLPQRKAWCLALATLALQAATATAAAGIAAGVAIAIASWMVLGWGLVLAMNLWPEGSLRWARRLGIAGCAGCTLALLVHALA</sequence>
<keyword evidence="1" id="KW-1133">Transmembrane helix</keyword>
<keyword evidence="1" id="KW-0812">Transmembrane</keyword>
<proteinExistence type="predicted"/>
<name>A0A7X0PDV0_9BURK</name>
<dbReference type="AlphaFoldDB" id="A0A7X0PDV0"/>
<feature type="transmembrane region" description="Helical" evidence="1">
    <location>
        <begin position="100"/>
        <end position="117"/>
    </location>
</feature>
<gene>
    <name evidence="3" type="ORF">HNP48_002762</name>
</gene>
<protein>
    <recommendedName>
        <fullName evidence="5">DUF3325 domain-containing protein</fullName>
    </recommendedName>
</protein>
<feature type="signal peptide" evidence="2">
    <location>
        <begin position="1"/>
        <end position="24"/>
    </location>
</feature>
<keyword evidence="1" id="KW-0472">Membrane</keyword>